<feature type="transmembrane region" description="Helical" evidence="5">
    <location>
        <begin position="259"/>
        <end position="278"/>
    </location>
</feature>
<dbReference type="Gene3D" id="1.10.3720.10">
    <property type="entry name" value="MetI-like"/>
    <property type="match status" value="1"/>
</dbReference>
<organism evidence="7 8">
    <name type="scientific">Halobacterium bonnevillei</name>
    <dbReference type="NCBI Taxonomy" id="2692200"/>
    <lineage>
        <taxon>Archaea</taxon>
        <taxon>Methanobacteriati</taxon>
        <taxon>Methanobacteriota</taxon>
        <taxon>Stenosarchaea group</taxon>
        <taxon>Halobacteria</taxon>
        <taxon>Halobacteriales</taxon>
        <taxon>Halobacteriaceae</taxon>
        <taxon>Halobacterium</taxon>
    </lineage>
</organism>
<keyword evidence="2 5" id="KW-0812">Transmembrane</keyword>
<keyword evidence="8" id="KW-1185">Reference proteome</keyword>
<evidence type="ECO:0000256" key="3">
    <source>
        <dbReference type="ARBA" id="ARBA00022989"/>
    </source>
</evidence>
<reference evidence="7 8" key="1">
    <citation type="submission" date="2019-12" db="EMBL/GenBank/DDBJ databases">
        <title>Isolation and characterization of three novel carbon monoxide-oxidizing members of Halobacteria from salione crusts and soils.</title>
        <authorList>
            <person name="Myers M.R."/>
            <person name="King G.M."/>
        </authorList>
    </citation>
    <scope>NUCLEOTIDE SEQUENCE [LARGE SCALE GENOMIC DNA]</scope>
    <source>
        <strain evidence="7 8">PCN9</strain>
    </source>
</reference>
<keyword evidence="4 5" id="KW-0472">Membrane</keyword>
<feature type="transmembrane region" description="Helical" evidence="5">
    <location>
        <begin position="154"/>
        <end position="178"/>
    </location>
</feature>
<dbReference type="PANTHER" id="PTHR43879:SF1">
    <property type="entry name" value="GLUCOSE IMPORT SYSTEM PERMEASE PROTEIN GLCU"/>
    <property type="match status" value="1"/>
</dbReference>
<evidence type="ECO:0000256" key="4">
    <source>
        <dbReference type="ARBA" id="ARBA00023136"/>
    </source>
</evidence>
<keyword evidence="5" id="KW-0813">Transport</keyword>
<dbReference type="Proteomes" id="UP000471521">
    <property type="component" value="Unassembled WGS sequence"/>
</dbReference>
<dbReference type="EMBL" id="WUUU01000004">
    <property type="protein sequence ID" value="MXR19368.1"/>
    <property type="molecule type" value="Genomic_DNA"/>
</dbReference>
<evidence type="ECO:0000256" key="1">
    <source>
        <dbReference type="ARBA" id="ARBA00004141"/>
    </source>
</evidence>
<feature type="domain" description="ABC transmembrane type-1" evidence="6">
    <location>
        <begin position="75"/>
        <end position="278"/>
    </location>
</feature>
<dbReference type="AlphaFoldDB" id="A0A6B0SDA1"/>
<dbReference type="PROSITE" id="PS50928">
    <property type="entry name" value="ABC_TM1"/>
    <property type="match status" value="1"/>
</dbReference>
<dbReference type="Pfam" id="PF00528">
    <property type="entry name" value="BPD_transp_1"/>
    <property type="match status" value="1"/>
</dbReference>
<dbReference type="GO" id="GO:0005886">
    <property type="term" value="C:plasma membrane"/>
    <property type="evidence" value="ECO:0007669"/>
    <property type="project" value="UniProtKB-SubCell"/>
</dbReference>
<evidence type="ECO:0000313" key="8">
    <source>
        <dbReference type="Proteomes" id="UP000471521"/>
    </source>
</evidence>
<feature type="transmembrane region" description="Helical" evidence="5">
    <location>
        <begin position="12"/>
        <end position="29"/>
    </location>
</feature>
<dbReference type="InterPro" id="IPR035906">
    <property type="entry name" value="MetI-like_sf"/>
</dbReference>
<evidence type="ECO:0000313" key="7">
    <source>
        <dbReference type="EMBL" id="MXR19368.1"/>
    </source>
</evidence>
<comment type="similarity">
    <text evidence="5">Belongs to the binding-protein-dependent transport system permease family.</text>
</comment>
<dbReference type="PANTHER" id="PTHR43879">
    <property type="entry name" value="ABC TRANSPORTER PERMEASE PROTEIN"/>
    <property type="match status" value="1"/>
</dbReference>
<feature type="transmembrane region" description="Helical" evidence="5">
    <location>
        <begin position="79"/>
        <end position="98"/>
    </location>
</feature>
<protein>
    <submittedName>
        <fullName evidence="7">ABC transporter permease subunit</fullName>
    </submittedName>
</protein>
<name>A0A6B0SDA1_9EURY</name>
<proteinExistence type="inferred from homology"/>
<comment type="caution">
    <text evidence="7">The sequence shown here is derived from an EMBL/GenBank/DDBJ whole genome shotgun (WGS) entry which is preliminary data.</text>
</comment>
<dbReference type="InterPro" id="IPR000515">
    <property type="entry name" value="MetI-like"/>
</dbReference>
<accession>A0A6B0SDA1</accession>
<dbReference type="RefSeq" id="WP_159524959.1">
    <property type="nucleotide sequence ID" value="NZ_WUUU01000004.1"/>
</dbReference>
<sequence length="291" mass="31505">MADTTDSRLGLNRIGLYAALALLVAFYLSPLESAIMTAFKTQTGFFETSPFVPPTPSTFTFDAWGQAFDRLEQGLVNSLLFTIPATVLSATLGSLVAYGLTNTKWRGQAFVLVLLVAGIFIPYQSVLVPLSRFWSIVDVASLFAWFEPVADRSGLVALAVTHTAYGIPITTLLFRAHYQSLDDSMLEAARLDGASIAKIYARIILPLSIPMFAVALIYQFTNIWNDLLFALVLVQNPANDVVTMSLTSLQGSMVGQYNLQMAGAFITALPTLLVYIFFGEQFAEGVAGGGA</sequence>
<gene>
    <name evidence="7" type="ORF">GRX66_01635</name>
</gene>
<evidence type="ECO:0000259" key="6">
    <source>
        <dbReference type="PROSITE" id="PS50928"/>
    </source>
</evidence>
<evidence type="ECO:0000256" key="5">
    <source>
        <dbReference type="RuleBase" id="RU363032"/>
    </source>
</evidence>
<feature type="transmembrane region" description="Helical" evidence="5">
    <location>
        <begin position="199"/>
        <end position="221"/>
    </location>
</feature>
<dbReference type="SUPFAM" id="SSF161098">
    <property type="entry name" value="MetI-like"/>
    <property type="match status" value="1"/>
</dbReference>
<evidence type="ECO:0000256" key="2">
    <source>
        <dbReference type="ARBA" id="ARBA00022692"/>
    </source>
</evidence>
<feature type="transmembrane region" description="Helical" evidence="5">
    <location>
        <begin position="110"/>
        <end position="134"/>
    </location>
</feature>
<dbReference type="OrthoDB" id="97781at2157"/>
<dbReference type="CDD" id="cd06261">
    <property type="entry name" value="TM_PBP2"/>
    <property type="match status" value="1"/>
</dbReference>
<dbReference type="GO" id="GO:0055085">
    <property type="term" value="P:transmembrane transport"/>
    <property type="evidence" value="ECO:0007669"/>
    <property type="project" value="InterPro"/>
</dbReference>
<comment type="subcellular location">
    <subcellularLocation>
        <location evidence="5">Cell membrane</location>
        <topology evidence="5">Multi-pass membrane protein</topology>
    </subcellularLocation>
    <subcellularLocation>
        <location evidence="1">Membrane</location>
        <topology evidence="1">Multi-pass membrane protein</topology>
    </subcellularLocation>
</comment>
<keyword evidence="3 5" id="KW-1133">Transmembrane helix</keyword>